<sequence length="540" mass="59667">MQFFLPWENDTNGNIQMKESVSSPLLLLRHTTAVGTLPSTNTQNVDKAVASAAGGGARITDLGSQIETLMRCECLTEQEVKVLCAKAREILLQEGNVQRIDAPVKVCGDVHGQFHDLMELFRVGGQVPDTNYPLPQRLCRRGLLFRGNISAAAGAQSALSGQIRRSGPSIGSRMCRMMVQCAICCGADARAFKVKALSDRLFGWVVPCRRQTLDRLRPRNRNETTNCANSNSHLDTLMEEATMSTRSGWPPIHPSNTVPIAHGDVKSGNILIKNDWTCCIADLGIGICFAKNRIDKPRQGGKGGTARYLAPEFLTNTFNHESFNAYLQITIYAWHTNRKICPIVMIFPSKIVALLTARSLTLAKWRPFSTTGKKGVRAISHSPTIPTAKAIKKEVLSKIIIEMNVVKETLKGELFKEIVTSNRWIYGLMVTLIGAVVYAGRNLEDKLGKKIDKSVDKMEKSMDKLEVKMEKSMDKLEVKMEKSIDKLKADLEQQGQQITALAKKTKTTAYKLSDKITALDTKITQVLANGRENGGAHPSR</sequence>
<dbReference type="SUPFAM" id="SSF56300">
    <property type="entry name" value="Metallo-dependent phosphatases"/>
    <property type="match status" value="1"/>
</dbReference>
<keyword evidence="2" id="KW-0378">Hydrolase</keyword>
<dbReference type="Proteomes" id="UP000887572">
    <property type="component" value="Unplaced"/>
</dbReference>
<dbReference type="Gene3D" id="1.20.120.20">
    <property type="entry name" value="Apolipoprotein"/>
    <property type="match status" value="1"/>
</dbReference>
<accession>A0A914GYP9</accession>
<dbReference type="WBParaSite" id="Gr19_v10_g11620.t2">
    <property type="protein sequence ID" value="Gr19_v10_g11620.t2"/>
    <property type="gene ID" value="Gr19_v10_g11620"/>
</dbReference>
<dbReference type="InterPro" id="IPR047129">
    <property type="entry name" value="PPA2-like"/>
</dbReference>
<dbReference type="Gene3D" id="3.60.21.10">
    <property type="match status" value="1"/>
</dbReference>
<dbReference type="PANTHER" id="PTHR45619">
    <property type="entry name" value="SERINE/THREONINE-PROTEIN PHOSPHATASE PP2A-RELATED"/>
    <property type="match status" value="1"/>
</dbReference>
<proteinExistence type="predicted"/>
<feature type="coiled-coil region" evidence="4">
    <location>
        <begin position="455"/>
        <end position="504"/>
    </location>
</feature>
<evidence type="ECO:0000313" key="6">
    <source>
        <dbReference type="Proteomes" id="UP000887572"/>
    </source>
</evidence>
<keyword evidence="4" id="KW-0175">Coiled coil</keyword>
<dbReference type="Gene3D" id="1.10.510.10">
    <property type="entry name" value="Transferase(Phosphotransferase) domain 1"/>
    <property type="match status" value="1"/>
</dbReference>
<evidence type="ECO:0000256" key="2">
    <source>
        <dbReference type="ARBA" id="ARBA00022801"/>
    </source>
</evidence>
<dbReference type="InterPro" id="IPR011009">
    <property type="entry name" value="Kinase-like_dom_sf"/>
</dbReference>
<feature type="domain" description="Serine/threonine specific protein phosphatases" evidence="5">
    <location>
        <begin position="75"/>
        <end position="458"/>
    </location>
</feature>
<dbReference type="PROSITE" id="PS00108">
    <property type="entry name" value="PROTEIN_KINASE_ST"/>
    <property type="match status" value="1"/>
</dbReference>
<dbReference type="InterPro" id="IPR029052">
    <property type="entry name" value="Metallo-depent_PP-like"/>
</dbReference>
<dbReference type="GO" id="GO:0046872">
    <property type="term" value="F:metal ion binding"/>
    <property type="evidence" value="ECO:0007669"/>
    <property type="project" value="UniProtKB-KW"/>
</dbReference>
<dbReference type="GO" id="GO:0004672">
    <property type="term" value="F:protein kinase activity"/>
    <property type="evidence" value="ECO:0007669"/>
    <property type="project" value="InterPro"/>
</dbReference>
<dbReference type="SMART" id="SM00156">
    <property type="entry name" value="PP2Ac"/>
    <property type="match status" value="1"/>
</dbReference>
<keyword evidence="1" id="KW-0479">Metal-binding</keyword>
<keyword evidence="6" id="KW-1185">Reference proteome</keyword>
<dbReference type="GO" id="GO:0004722">
    <property type="term" value="F:protein serine/threonine phosphatase activity"/>
    <property type="evidence" value="ECO:0007669"/>
    <property type="project" value="InterPro"/>
</dbReference>
<evidence type="ECO:0000256" key="3">
    <source>
        <dbReference type="ARBA" id="ARBA00023211"/>
    </source>
</evidence>
<reference evidence="7" key="1">
    <citation type="submission" date="2022-11" db="UniProtKB">
        <authorList>
            <consortium name="WormBaseParasite"/>
        </authorList>
    </citation>
    <scope>IDENTIFICATION</scope>
</reference>
<evidence type="ECO:0000256" key="4">
    <source>
        <dbReference type="SAM" id="Coils"/>
    </source>
</evidence>
<name>A0A914GYP9_GLORO</name>
<dbReference type="AlphaFoldDB" id="A0A914GYP9"/>
<evidence type="ECO:0000313" key="7">
    <source>
        <dbReference type="WBParaSite" id="Gr19_v10_g11620.t2"/>
    </source>
</evidence>
<organism evidence="6 7">
    <name type="scientific">Globodera rostochiensis</name>
    <name type="common">Golden nematode worm</name>
    <name type="synonym">Heterodera rostochiensis</name>
    <dbReference type="NCBI Taxonomy" id="31243"/>
    <lineage>
        <taxon>Eukaryota</taxon>
        <taxon>Metazoa</taxon>
        <taxon>Ecdysozoa</taxon>
        <taxon>Nematoda</taxon>
        <taxon>Chromadorea</taxon>
        <taxon>Rhabditida</taxon>
        <taxon>Tylenchina</taxon>
        <taxon>Tylenchomorpha</taxon>
        <taxon>Tylenchoidea</taxon>
        <taxon>Heteroderidae</taxon>
        <taxon>Heteroderinae</taxon>
        <taxon>Globodera</taxon>
    </lineage>
</organism>
<dbReference type="InterPro" id="IPR006186">
    <property type="entry name" value="Ser/Thr-sp_prot-phosphatase"/>
</dbReference>
<dbReference type="InterPro" id="IPR008271">
    <property type="entry name" value="Ser/Thr_kinase_AS"/>
</dbReference>
<evidence type="ECO:0000259" key="5">
    <source>
        <dbReference type="SMART" id="SM00156"/>
    </source>
</evidence>
<keyword evidence="3" id="KW-0464">Manganese</keyword>
<dbReference type="SUPFAM" id="SSF56112">
    <property type="entry name" value="Protein kinase-like (PK-like)"/>
    <property type="match status" value="1"/>
</dbReference>
<evidence type="ECO:0000256" key="1">
    <source>
        <dbReference type="ARBA" id="ARBA00022723"/>
    </source>
</evidence>
<protein>
    <submittedName>
        <fullName evidence="7">Serine/threonine specific protein phosphatases domain-containing protein</fullName>
    </submittedName>
</protein>